<reference evidence="3" key="1">
    <citation type="journal article" date="2020" name="Stud. Mycol.">
        <title>101 Dothideomycetes genomes: A test case for predicting lifestyles and emergence of pathogens.</title>
        <authorList>
            <person name="Haridas S."/>
            <person name="Albert R."/>
            <person name="Binder M."/>
            <person name="Bloem J."/>
            <person name="LaButti K."/>
            <person name="Salamov A."/>
            <person name="Andreopoulos B."/>
            <person name="Baker S."/>
            <person name="Barry K."/>
            <person name="Bills G."/>
            <person name="Bluhm B."/>
            <person name="Cannon C."/>
            <person name="Castanera R."/>
            <person name="Culley D."/>
            <person name="Daum C."/>
            <person name="Ezra D."/>
            <person name="Gonzalez J."/>
            <person name="Henrissat B."/>
            <person name="Kuo A."/>
            <person name="Liang C."/>
            <person name="Lipzen A."/>
            <person name="Lutzoni F."/>
            <person name="Magnuson J."/>
            <person name="Mondo S."/>
            <person name="Nolan M."/>
            <person name="Ohm R."/>
            <person name="Pangilinan J."/>
            <person name="Park H.-J."/>
            <person name="Ramirez L."/>
            <person name="Alfaro M."/>
            <person name="Sun H."/>
            <person name="Tritt A."/>
            <person name="Yoshinaga Y."/>
            <person name="Zwiers L.-H."/>
            <person name="Turgeon B."/>
            <person name="Goodwin S."/>
            <person name="Spatafora J."/>
            <person name="Crous P."/>
            <person name="Grigoriev I."/>
        </authorList>
    </citation>
    <scope>NUCLEOTIDE SEQUENCE [LARGE SCALE GENOMIC DNA]</scope>
    <source>
        <strain evidence="3">CBS 304.66</strain>
    </source>
</reference>
<evidence type="ECO:0000259" key="1">
    <source>
        <dbReference type="Pfam" id="PF06985"/>
    </source>
</evidence>
<dbReference type="Pfam" id="PF06985">
    <property type="entry name" value="HET"/>
    <property type="match status" value="1"/>
</dbReference>
<dbReference type="InterPro" id="IPR052895">
    <property type="entry name" value="HetReg/Transcr_Mod"/>
</dbReference>
<proteinExistence type="predicted"/>
<dbReference type="Proteomes" id="UP000800093">
    <property type="component" value="Unassembled WGS sequence"/>
</dbReference>
<sequence length="158" mass="17981">MLIFDAVEAINHGVKPSGKVSSVSDPRIPTLLKALFFYNPLKEHQEIRLIDIFPANDLDSPIHCSVLHVNLLRPCHYEALSYVWGDPQIGDEIDIDGQRFPITKNLGKALRQIRRPTAKTRLWADAICINQEDPKERSCQVSLMSRIYRSASRVTVFL</sequence>
<dbReference type="PANTHER" id="PTHR24148">
    <property type="entry name" value="ANKYRIN REPEAT DOMAIN-CONTAINING PROTEIN 39 HOMOLOG-RELATED"/>
    <property type="match status" value="1"/>
</dbReference>
<keyword evidence="3" id="KW-1185">Reference proteome</keyword>
<dbReference type="EMBL" id="ML986607">
    <property type="protein sequence ID" value="KAF2265378.1"/>
    <property type="molecule type" value="Genomic_DNA"/>
</dbReference>
<feature type="non-terminal residue" evidence="2">
    <location>
        <position position="158"/>
    </location>
</feature>
<dbReference type="InterPro" id="IPR010730">
    <property type="entry name" value="HET"/>
</dbReference>
<dbReference type="PANTHER" id="PTHR24148:SF73">
    <property type="entry name" value="HET DOMAIN PROTEIN (AFU_ORTHOLOGUE AFUA_8G01020)"/>
    <property type="match status" value="1"/>
</dbReference>
<evidence type="ECO:0000313" key="3">
    <source>
        <dbReference type="Proteomes" id="UP000800093"/>
    </source>
</evidence>
<name>A0A9P4N4Y1_9PLEO</name>
<dbReference type="OrthoDB" id="2157530at2759"/>
<evidence type="ECO:0000313" key="2">
    <source>
        <dbReference type="EMBL" id="KAF2265378.1"/>
    </source>
</evidence>
<accession>A0A9P4N4Y1</accession>
<organism evidence="2 3">
    <name type="scientific">Lojkania enalia</name>
    <dbReference type="NCBI Taxonomy" id="147567"/>
    <lineage>
        <taxon>Eukaryota</taxon>
        <taxon>Fungi</taxon>
        <taxon>Dikarya</taxon>
        <taxon>Ascomycota</taxon>
        <taxon>Pezizomycotina</taxon>
        <taxon>Dothideomycetes</taxon>
        <taxon>Pleosporomycetidae</taxon>
        <taxon>Pleosporales</taxon>
        <taxon>Pleosporales incertae sedis</taxon>
        <taxon>Lojkania</taxon>
    </lineage>
</organism>
<feature type="domain" description="Heterokaryon incompatibility" evidence="1">
    <location>
        <begin position="77"/>
        <end position="157"/>
    </location>
</feature>
<protein>
    <submittedName>
        <fullName evidence="2">HET-domain-containing protein</fullName>
    </submittedName>
</protein>
<comment type="caution">
    <text evidence="2">The sequence shown here is derived from an EMBL/GenBank/DDBJ whole genome shotgun (WGS) entry which is preliminary data.</text>
</comment>
<dbReference type="AlphaFoldDB" id="A0A9P4N4Y1"/>
<gene>
    <name evidence="2" type="ORF">CC78DRAFT_599847</name>
</gene>